<organism evidence="2 3">
    <name type="scientific">Rhodocollybia butyracea</name>
    <dbReference type="NCBI Taxonomy" id="206335"/>
    <lineage>
        <taxon>Eukaryota</taxon>
        <taxon>Fungi</taxon>
        <taxon>Dikarya</taxon>
        <taxon>Basidiomycota</taxon>
        <taxon>Agaricomycotina</taxon>
        <taxon>Agaricomycetes</taxon>
        <taxon>Agaricomycetidae</taxon>
        <taxon>Agaricales</taxon>
        <taxon>Marasmiineae</taxon>
        <taxon>Omphalotaceae</taxon>
        <taxon>Rhodocollybia</taxon>
    </lineage>
</organism>
<comment type="caution">
    <text evidence="2">The sequence shown here is derived from an EMBL/GenBank/DDBJ whole genome shotgun (WGS) entry which is preliminary data.</text>
</comment>
<dbReference type="OrthoDB" id="2723779at2759"/>
<dbReference type="AlphaFoldDB" id="A0A9P5PRR5"/>
<gene>
    <name evidence="2" type="ORF">BDP27DRAFT_761252</name>
</gene>
<accession>A0A9P5PRR5</accession>
<feature type="region of interest" description="Disordered" evidence="1">
    <location>
        <begin position="87"/>
        <end position="159"/>
    </location>
</feature>
<feature type="compositionally biased region" description="Low complexity" evidence="1">
    <location>
        <begin position="1"/>
        <end position="14"/>
    </location>
</feature>
<dbReference type="EMBL" id="JADNRY010000056">
    <property type="protein sequence ID" value="KAF9068828.1"/>
    <property type="molecule type" value="Genomic_DNA"/>
</dbReference>
<protein>
    <submittedName>
        <fullName evidence="2">Uncharacterized protein</fullName>
    </submittedName>
</protein>
<feature type="compositionally biased region" description="Basic and acidic residues" evidence="1">
    <location>
        <begin position="16"/>
        <end position="27"/>
    </location>
</feature>
<name>A0A9P5PRR5_9AGAR</name>
<evidence type="ECO:0000313" key="2">
    <source>
        <dbReference type="EMBL" id="KAF9068828.1"/>
    </source>
</evidence>
<feature type="region of interest" description="Disordered" evidence="1">
    <location>
        <begin position="1"/>
        <end position="27"/>
    </location>
</feature>
<keyword evidence="3" id="KW-1185">Reference proteome</keyword>
<evidence type="ECO:0000313" key="3">
    <source>
        <dbReference type="Proteomes" id="UP000772434"/>
    </source>
</evidence>
<evidence type="ECO:0000256" key="1">
    <source>
        <dbReference type="SAM" id="MobiDB-lite"/>
    </source>
</evidence>
<sequence>MTSPLSSASAASKMAARRDPDLEPDEQWKENLKAQIQLNLASMVKDAETQYKDNLEKNPADGDRLKMELAAAIDTIKKLATEEFKSQLERERSQRRWATGQELPPELAEDMKKEQQAIWDQIHSGKNSATSPTDDALATSPSDLRNSTSVQSSGHIART</sequence>
<feature type="compositionally biased region" description="Polar residues" evidence="1">
    <location>
        <begin position="124"/>
        <end position="159"/>
    </location>
</feature>
<proteinExistence type="predicted"/>
<reference evidence="2" key="1">
    <citation type="submission" date="2020-11" db="EMBL/GenBank/DDBJ databases">
        <authorList>
            <consortium name="DOE Joint Genome Institute"/>
            <person name="Ahrendt S."/>
            <person name="Riley R."/>
            <person name="Andreopoulos W."/>
            <person name="Labutti K."/>
            <person name="Pangilinan J."/>
            <person name="Ruiz-Duenas F.J."/>
            <person name="Barrasa J.M."/>
            <person name="Sanchez-Garcia M."/>
            <person name="Camarero S."/>
            <person name="Miyauchi S."/>
            <person name="Serrano A."/>
            <person name="Linde D."/>
            <person name="Babiker R."/>
            <person name="Drula E."/>
            <person name="Ayuso-Fernandez I."/>
            <person name="Pacheco R."/>
            <person name="Padilla G."/>
            <person name="Ferreira P."/>
            <person name="Barriuso J."/>
            <person name="Kellner H."/>
            <person name="Castanera R."/>
            <person name="Alfaro M."/>
            <person name="Ramirez L."/>
            <person name="Pisabarro A.G."/>
            <person name="Kuo A."/>
            <person name="Tritt A."/>
            <person name="Lipzen A."/>
            <person name="He G."/>
            <person name="Yan M."/>
            <person name="Ng V."/>
            <person name="Cullen D."/>
            <person name="Martin F."/>
            <person name="Rosso M.-N."/>
            <person name="Henrissat B."/>
            <person name="Hibbett D."/>
            <person name="Martinez A.T."/>
            <person name="Grigoriev I.V."/>
        </authorList>
    </citation>
    <scope>NUCLEOTIDE SEQUENCE</scope>
    <source>
        <strain evidence="2">AH 40177</strain>
    </source>
</reference>
<dbReference type="Proteomes" id="UP000772434">
    <property type="component" value="Unassembled WGS sequence"/>
</dbReference>